<dbReference type="EMBL" id="NOWF01000009">
    <property type="protein sequence ID" value="OYD06721.1"/>
    <property type="molecule type" value="Genomic_DNA"/>
</dbReference>
<dbReference type="InterPro" id="IPR006977">
    <property type="entry name" value="Yip1_dom"/>
</dbReference>
<feature type="transmembrane region" description="Helical" evidence="5">
    <location>
        <begin position="64"/>
        <end position="84"/>
    </location>
</feature>
<dbReference type="GO" id="GO:0016020">
    <property type="term" value="C:membrane"/>
    <property type="evidence" value="ECO:0007669"/>
    <property type="project" value="UniProtKB-SubCell"/>
</dbReference>
<name>A0A235B3A0_9BACL</name>
<proteinExistence type="predicted"/>
<protein>
    <recommendedName>
        <fullName evidence="6">Yip1 domain-containing protein</fullName>
    </recommendedName>
</protein>
<feature type="transmembrane region" description="Helical" evidence="5">
    <location>
        <begin position="186"/>
        <end position="208"/>
    </location>
</feature>
<keyword evidence="4 5" id="KW-0472">Membrane</keyword>
<feature type="domain" description="Yip1" evidence="6">
    <location>
        <begin position="15"/>
        <end position="199"/>
    </location>
</feature>
<dbReference type="AlphaFoldDB" id="A0A235B3A0"/>
<gene>
    <name evidence="7" type="ORF">CHM34_14175</name>
</gene>
<keyword evidence="2 5" id="KW-0812">Transmembrane</keyword>
<accession>A0A235B3A0</accession>
<organism evidence="7 8">
    <name type="scientific">Paludifilum halophilum</name>
    <dbReference type="NCBI Taxonomy" id="1642702"/>
    <lineage>
        <taxon>Bacteria</taxon>
        <taxon>Bacillati</taxon>
        <taxon>Bacillota</taxon>
        <taxon>Bacilli</taxon>
        <taxon>Bacillales</taxon>
        <taxon>Thermoactinomycetaceae</taxon>
        <taxon>Paludifilum</taxon>
    </lineage>
</organism>
<evidence type="ECO:0000259" key="6">
    <source>
        <dbReference type="Pfam" id="PF04893"/>
    </source>
</evidence>
<comment type="subcellular location">
    <subcellularLocation>
        <location evidence="1">Membrane</location>
        <topology evidence="1">Multi-pass membrane protein</topology>
    </subcellularLocation>
</comment>
<dbReference type="OrthoDB" id="2987623at2"/>
<evidence type="ECO:0000256" key="4">
    <source>
        <dbReference type="ARBA" id="ARBA00023136"/>
    </source>
</evidence>
<keyword evidence="3 5" id="KW-1133">Transmembrane helix</keyword>
<evidence type="ECO:0000256" key="2">
    <source>
        <dbReference type="ARBA" id="ARBA00022692"/>
    </source>
</evidence>
<dbReference type="Proteomes" id="UP000215459">
    <property type="component" value="Unassembled WGS sequence"/>
</dbReference>
<feature type="transmembrane region" description="Helical" evidence="5">
    <location>
        <begin position="35"/>
        <end position="52"/>
    </location>
</feature>
<keyword evidence="8" id="KW-1185">Reference proteome</keyword>
<evidence type="ECO:0000313" key="7">
    <source>
        <dbReference type="EMBL" id="OYD06721.1"/>
    </source>
</evidence>
<dbReference type="Pfam" id="PF04893">
    <property type="entry name" value="Yip1"/>
    <property type="match status" value="1"/>
</dbReference>
<evidence type="ECO:0000256" key="3">
    <source>
        <dbReference type="ARBA" id="ARBA00022989"/>
    </source>
</evidence>
<evidence type="ECO:0000256" key="1">
    <source>
        <dbReference type="ARBA" id="ARBA00004141"/>
    </source>
</evidence>
<evidence type="ECO:0000256" key="5">
    <source>
        <dbReference type="SAM" id="Phobius"/>
    </source>
</evidence>
<feature type="transmembrane region" description="Helical" evidence="5">
    <location>
        <begin position="116"/>
        <end position="135"/>
    </location>
</feature>
<feature type="transmembrane region" description="Helical" evidence="5">
    <location>
        <begin position="147"/>
        <end position="166"/>
    </location>
</feature>
<evidence type="ECO:0000313" key="8">
    <source>
        <dbReference type="Proteomes" id="UP000215459"/>
    </source>
</evidence>
<sequence length="209" mass="23521">MEVLIMKPVQNPWLSIWRHPRETIRERVEEKNNPWMHVVIVLFGLVLTFENASNQGMADKGSFTNALIISVIIGLISGYIYWYLFSGVFHWTSRWLGGRAVWEEMRTAVAWASIPYASKLILVLIQLAVLGEEYLSRTQATLEQYPLFALFLGLTDLALSAWYIYVLSNGIAEVSNFSAWRGLGSVLLGGLLLVLTVVILALLMVAFLG</sequence>
<reference evidence="7 8" key="1">
    <citation type="submission" date="2017-07" db="EMBL/GenBank/DDBJ databases">
        <title>The genome sequence of Paludifilum halophilum highlights mechanisms for microbial adaptation to high salt environemnts.</title>
        <authorList>
            <person name="Belbahri L."/>
        </authorList>
    </citation>
    <scope>NUCLEOTIDE SEQUENCE [LARGE SCALE GENOMIC DNA]</scope>
    <source>
        <strain evidence="7 8">DSM 102817</strain>
    </source>
</reference>
<comment type="caution">
    <text evidence="7">The sequence shown here is derived from an EMBL/GenBank/DDBJ whole genome shotgun (WGS) entry which is preliminary data.</text>
</comment>